<keyword evidence="3" id="KW-1185">Reference proteome</keyword>
<evidence type="ECO:0000313" key="2">
    <source>
        <dbReference type="EMBL" id="KAK9836184.1"/>
    </source>
</evidence>
<dbReference type="EMBL" id="JALJOU010000026">
    <property type="protein sequence ID" value="KAK9836184.1"/>
    <property type="molecule type" value="Genomic_DNA"/>
</dbReference>
<name>A0AAW1RR65_9CHLO</name>
<reference evidence="2 3" key="1">
    <citation type="journal article" date="2024" name="Nat. Commun.">
        <title>Phylogenomics reveals the evolutionary origins of lichenization in chlorophyte algae.</title>
        <authorList>
            <person name="Puginier C."/>
            <person name="Libourel C."/>
            <person name="Otte J."/>
            <person name="Skaloud P."/>
            <person name="Haon M."/>
            <person name="Grisel S."/>
            <person name="Petersen M."/>
            <person name="Berrin J.G."/>
            <person name="Delaux P.M."/>
            <person name="Dal Grande F."/>
            <person name="Keller J."/>
        </authorList>
    </citation>
    <scope>NUCLEOTIDE SEQUENCE [LARGE SCALE GENOMIC DNA]</scope>
    <source>
        <strain evidence="2 3">SAG 245.80</strain>
    </source>
</reference>
<comment type="caution">
    <text evidence="2">The sequence shown here is derived from an EMBL/GenBank/DDBJ whole genome shotgun (WGS) entry which is preliminary data.</text>
</comment>
<sequence length="418" mass="40768">MLAQCDEGAAPPASENVVAQHLRTGKQSDAGLADATHYLGQVLSTFYGAPPQRSPLSALDANALVEAGAAAAPAPAPEAAAALARDLARTAEAADAGHAVRDVSCERVGAGGSACQARGPAAQAAQRPAAVPTKGRCPLAGGAALPSSGPASPMPGSSPAATLELPRTQAWRAGLGTRPASAGSAGGGAAGAAATRARSLAAREASLGLPPRPGSATRSTAERTGSDIAGTSVSAASMASARAWREAHPLWDTPLAGFASSSGGYASSSAPTNPHPNPGTASGGRTPRASPSAAADAHAPARSEAPTVSPNPNPGAAAPPLPPGDAAERRAARVGQYAARRRWLVTQAGLTDPLLHSGPPSPATSAAASASSAALAPGTARAQGRAAAGGAQRGCCGSAPVGAGSRLEARLRRTLFRR</sequence>
<feature type="region of interest" description="Disordered" evidence="1">
    <location>
        <begin position="262"/>
        <end position="335"/>
    </location>
</feature>
<feature type="compositionally biased region" description="Low complexity" evidence="1">
    <location>
        <begin position="363"/>
        <end position="397"/>
    </location>
</feature>
<proteinExistence type="predicted"/>
<feature type="region of interest" description="Disordered" evidence="1">
    <location>
        <begin position="351"/>
        <end position="402"/>
    </location>
</feature>
<feature type="region of interest" description="Disordered" evidence="1">
    <location>
        <begin position="176"/>
        <end position="232"/>
    </location>
</feature>
<protein>
    <submittedName>
        <fullName evidence="2">Uncharacterized protein</fullName>
    </submittedName>
</protein>
<feature type="compositionally biased region" description="Low complexity" evidence="1">
    <location>
        <begin position="285"/>
        <end position="306"/>
    </location>
</feature>
<feature type="compositionally biased region" description="Low complexity" evidence="1">
    <location>
        <begin position="191"/>
        <end position="209"/>
    </location>
</feature>
<accession>A0AAW1RR65</accession>
<feature type="compositionally biased region" description="Low complexity" evidence="1">
    <location>
        <begin position="138"/>
        <end position="161"/>
    </location>
</feature>
<evidence type="ECO:0000313" key="3">
    <source>
        <dbReference type="Proteomes" id="UP001445335"/>
    </source>
</evidence>
<dbReference type="Proteomes" id="UP001445335">
    <property type="component" value="Unassembled WGS sequence"/>
</dbReference>
<dbReference type="AlphaFoldDB" id="A0AAW1RR65"/>
<organism evidence="2 3">
    <name type="scientific">Elliptochloris bilobata</name>
    <dbReference type="NCBI Taxonomy" id="381761"/>
    <lineage>
        <taxon>Eukaryota</taxon>
        <taxon>Viridiplantae</taxon>
        <taxon>Chlorophyta</taxon>
        <taxon>core chlorophytes</taxon>
        <taxon>Trebouxiophyceae</taxon>
        <taxon>Trebouxiophyceae incertae sedis</taxon>
        <taxon>Elliptochloris clade</taxon>
        <taxon>Elliptochloris</taxon>
    </lineage>
</organism>
<gene>
    <name evidence="2" type="ORF">WJX81_007398</name>
</gene>
<evidence type="ECO:0000256" key="1">
    <source>
        <dbReference type="SAM" id="MobiDB-lite"/>
    </source>
</evidence>
<feature type="compositionally biased region" description="Pro residues" evidence="1">
    <location>
        <begin position="309"/>
        <end position="323"/>
    </location>
</feature>
<feature type="region of interest" description="Disordered" evidence="1">
    <location>
        <begin position="123"/>
        <end position="161"/>
    </location>
</feature>